<proteinExistence type="predicted"/>
<feature type="compositionally biased region" description="Pro residues" evidence="1">
    <location>
        <begin position="424"/>
        <end position="441"/>
    </location>
</feature>
<reference evidence="2 3" key="1">
    <citation type="submission" date="2016-03" db="EMBL/GenBank/DDBJ databases">
        <title>Comparative genomics of Pseudogymnoascus destructans, the fungus causing white-nose syndrome of bats.</title>
        <authorList>
            <person name="Palmer J.M."/>
            <person name="Drees K.P."/>
            <person name="Foster J.T."/>
            <person name="Lindner D.L."/>
        </authorList>
    </citation>
    <scope>NUCLEOTIDE SEQUENCE [LARGE SCALE GENOMIC DNA]</scope>
    <source>
        <strain evidence="2 3">UAMH 10579</strain>
    </source>
</reference>
<dbReference type="EMBL" id="KV460249">
    <property type="protein sequence ID" value="OBT93827.1"/>
    <property type="molecule type" value="Genomic_DNA"/>
</dbReference>
<protein>
    <submittedName>
        <fullName evidence="2">Uncharacterized protein</fullName>
    </submittedName>
</protein>
<sequence>MGKKANRKPTVLLSKVPSLRDICDALGFRNSKEQNAFTDFSHKWRKTYRTSDNRSGTDLIQWKLQSTQDDLTRMANTFLHGVGTGEKFWPHLENPGDRLCFPDDEEKIIDLLKQLFWKQNKYAFNNAKYPKNNESRDPFRHSVGRQSSRDASENLAPSISIESSVNRPATDMVIVPKVKDRHKSEEESDEELSTREFTPDKPQSTSKYAATCETEVGDDVYTIQDDEPTTTPRATRRKNRLYDEAHLSPNKLASKPLSDTTSRSTSSKRPSQSTPGSSPKVPMRGDDRALKRPKISNGKSSESIRSDFGSPRRVSDRKPVPRVISGTVPSANVNEYIADDQSESPVPTSQSSNASSKSRAQVVLKKQHPTGPPTIMKTTELDKDQAQSKKDSLHPQKHQSPAAPPYLSPYLPTPLVASRDISPSPSPSPPLHSPSPAPLNVPIPQDSRLKPSPPPTKQLPPAQHPPPPTKHSVTPTAPPAKAPLPIPFHILQHTDGITRQTFWEAGRFGTKPLDEFLGDLAEKLRCRPADITMVKLVLRLGPLEIDADVEAGREDVWEIMKGTFKDEIRRAKVRGIGIGAVNVLVQPVMMEKGGSQCGGDGEEDEFEL</sequence>
<dbReference type="OrthoDB" id="5379191at2759"/>
<evidence type="ECO:0000256" key="1">
    <source>
        <dbReference type="SAM" id="MobiDB-lite"/>
    </source>
</evidence>
<gene>
    <name evidence="2" type="ORF">VE01_08503</name>
</gene>
<accession>A0A1B8GDG0</accession>
<feature type="compositionally biased region" description="Basic and acidic residues" evidence="1">
    <location>
        <begin position="131"/>
        <end position="140"/>
    </location>
</feature>
<dbReference type="AlphaFoldDB" id="A0A1B8GDG0"/>
<dbReference type="GeneID" id="28841889"/>
<dbReference type="RefSeq" id="XP_018127560.1">
    <property type="nucleotide sequence ID" value="XM_018277924.2"/>
</dbReference>
<evidence type="ECO:0000313" key="3">
    <source>
        <dbReference type="Proteomes" id="UP000091956"/>
    </source>
</evidence>
<keyword evidence="3" id="KW-1185">Reference proteome</keyword>
<feature type="compositionally biased region" description="Low complexity" evidence="1">
    <location>
        <begin position="258"/>
        <end position="275"/>
    </location>
</feature>
<feature type="compositionally biased region" description="Polar residues" evidence="1">
    <location>
        <begin position="155"/>
        <end position="167"/>
    </location>
</feature>
<feature type="region of interest" description="Disordered" evidence="1">
    <location>
        <begin position="128"/>
        <end position="482"/>
    </location>
</feature>
<feature type="compositionally biased region" description="Pro residues" evidence="1">
    <location>
        <begin position="451"/>
        <end position="469"/>
    </location>
</feature>
<dbReference type="Proteomes" id="UP000091956">
    <property type="component" value="Unassembled WGS sequence"/>
</dbReference>
<name>A0A1B8GDG0_9PEZI</name>
<evidence type="ECO:0000313" key="2">
    <source>
        <dbReference type="EMBL" id="OBT93827.1"/>
    </source>
</evidence>
<organism evidence="2 3">
    <name type="scientific">Pseudogymnoascus verrucosus</name>
    <dbReference type="NCBI Taxonomy" id="342668"/>
    <lineage>
        <taxon>Eukaryota</taxon>
        <taxon>Fungi</taxon>
        <taxon>Dikarya</taxon>
        <taxon>Ascomycota</taxon>
        <taxon>Pezizomycotina</taxon>
        <taxon>Leotiomycetes</taxon>
        <taxon>Thelebolales</taxon>
        <taxon>Thelebolaceae</taxon>
        <taxon>Pseudogymnoascus</taxon>
    </lineage>
</organism>
<feature type="compositionally biased region" description="Basic and acidic residues" evidence="1">
    <location>
        <begin position="379"/>
        <end position="394"/>
    </location>
</feature>
<reference evidence="3" key="2">
    <citation type="journal article" date="2018" name="Nat. Commun.">
        <title>Extreme sensitivity to ultraviolet light in the fungal pathogen causing white-nose syndrome of bats.</title>
        <authorList>
            <person name="Palmer J.M."/>
            <person name="Drees K.P."/>
            <person name="Foster J.T."/>
            <person name="Lindner D.L."/>
        </authorList>
    </citation>
    <scope>NUCLEOTIDE SEQUENCE [LARGE SCALE GENOMIC DNA]</scope>
    <source>
        <strain evidence="3">UAMH 10579</strain>
    </source>
</reference>
<feature type="compositionally biased region" description="Low complexity" evidence="1">
    <location>
        <begin position="349"/>
        <end position="358"/>
    </location>
</feature>